<evidence type="ECO:0000256" key="2">
    <source>
        <dbReference type="SAM" id="SignalP"/>
    </source>
</evidence>
<evidence type="ECO:0000256" key="1">
    <source>
        <dbReference type="ARBA" id="ARBA00009630"/>
    </source>
</evidence>
<dbReference type="FunFam" id="3.40.30.10:FF:000093">
    <property type="entry name" value="Glutaredoxin 2"/>
    <property type="match status" value="1"/>
</dbReference>
<evidence type="ECO:0000259" key="3">
    <source>
        <dbReference type="Pfam" id="PF00462"/>
    </source>
</evidence>
<dbReference type="PROSITE" id="PS51354">
    <property type="entry name" value="GLUTAREDOXIN_2"/>
    <property type="match status" value="1"/>
</dbReference>
<accession>A0A7C8M2U9</accession>
<dbReference type="PRINTS" id="PR00160">
    <property type="entry name" value="GLUTAREDOXIN"/>
</dbReference>
<reference evidence="4 5" key="1">
    <citation type="submission" date="2020-01" db="EMBL/GenBank/DDBJ databases">
        <authorList>
            <consortium name="DOE Joint Genome Institute"/>
            <person name="Haridas S."/>
            <person name="Albert R."/>
            <person name="Binder M."/>
            <person name="Bloem J."/>
            <person name="Labutti K."/>
            <person name="Salamov A."/>
            <person name="Andreopoulos B."/>
            <person name="Baker S.E."/>
            <person name="Barry K."/>
            <person name="Bills G."/>
            <person name="Bluhm B.H."/>
            <person name="Cannon C."/>
            <person name="Castanera R."/>
            <person name="Culley D.E."/>
            <person name="Daum C."/>
            <person name="Ezra D."/>
            <person name="Gonzalez J.B."/>
            <person name="Henrissat B."/>
            <person name="Kuo A."/>
            <person name="Liang C."/>
            <person name="Lipzen A."/>
            <person name="Lutzoni F."/>
            <person name="Magnuson J."/>
            <person name="Mondo S."/>
            <person name="Nolan M."/>
            <person name="Ohm R."/>
            <person name="Pangilinan J."/>
            <person name="Park H.-J.H."/>
            <person name="Ramirez L."/>
            <person name="Alfaro M."/>
            <person name="Sun H."/>
            <person name="Tritt A."/>
            <person name="Yoshinaga Y."/>
            <person name="Zwiers L.-H.L."/>
            <person name="Turgeon B.G."/>
            <person name="Goodwin S.B."/>
            <person name="Spatafora J.W."/>
            <person name="Crous P.W."/>
            <person name="Grigoriev I.V."/>
        </authorList>
    </citation>
    <scope>NUCLEOTIDE SEQUENCE [LARGE SCALE GENOMIC DNA]</scope>
    <source>
        <strain evidence="4 5">CBS 611.86</strain>
    </source>
</reference>
<organism evidence="4 5">
    <name type="scientific">Massariosphaeria phaeospora</name>
    <dbReference type="NCBI Taxonomy" id="100035"/>
    <lineage>
        <taxon>Eukaryota</taxon>
        <taxon>Fungi</taxon>
        <taxon>Dikarya</taxon>
        <taxon>Ascomycota</taxon>
        <taxon>Pezizomycotina</taxon>
        <taxon>Dothideomycetes</taxon>
        <taxon>Pleosporomycetidae</taxon>
        <taxon>Pleosporales</taxon>
        <taxon>Pleosporales incertae sedis</taxon>
        <taxon>Massariosphaeria</taxon>
    </lineage>
</organism>
<dbReference type="InterPro" id="IPR036249">
    <property type="entry name" value="Thioredoxin-like_sf"/>
</dbReference>
<keyword evidence="2" id="KW-0732">Signal</keyword>
<evidence type="ECO:0000313" key="4">
    <source>
        <dbReference type="EMBL" id="KAF2866419.1"/>
    </source>
</evidence>
<dbReference type="Pfam" id="PF00462">
    <property type="entry name" value="Glutaredoxin"/>
    <property type="match status" value="1"/>
</dbReference>
<sequence length="263" mass="28924">MMPSQRRMRGFGLLVCLVIVITVYMTSGASQTRTSRFYTRTQEALQSREYEQATKQRDADDVGARLKAAEKAAKVKADKKSQVFLDSVDGGASDKSVAGRVKLSQQGGDNKRVQGVATVGGGARQHHPAKSESETLEEHEVEVELNAILKKSPIIIFSKSYCPHSKKAKHILLDLYKIVPEPFVVELDQHPLGPKLQNTLAESTGRRTVPNVLIIGKSIGGGDDIQELHMSGKIIDKITTLAGSRVTEATRRESPPEMRPRRI</sequence>
<feature type="domain" description="Glutaredoxin" evidence="3">
    <location>
        <begin position="154"/>
        <end position="219"/>
    </location>
</feature>
<dbReference type="GO" id="GO:0000324">
    <property type="term" value="C:fungal-type vacuole"/>
    <property type="evidence" value="ECO:0007669"/>
    <property type="project" value="TreeGrafter"/>
</dbReference>
<dbReference type="CDD" id="cd03419">
    <property type="entry name" value="GRX_GRXh_1_2_like"/>
    <property type="match status" value="1"/>
</dbReference>
<dbReference type="GO" id="GO:0005801">
    <property type="term" value="C:cis-Golgi network"/>
    <property type="evidence" value="ECO:0007669"/>
    <property type="project" value="UniProtKB-ARBA"/>
</dbReference>
<protein>
    <submittedName>
        <fullName evidence="4">Thioredoxin-like protein</fullName>
    </submittedName>
</protein>
<dbReference type="GO" id="GO:0004362">
    <property type="term" value="F:glutathione-disulfide reductase (NADPH) activity"/>
    <property type="evidence" value="ECO:0007669"/>
    <property type="project" value="UniProtKB-ARBA"/>
</dbReference>
<comment type="similarity">
    <text evidence="1">Belongs to the glutaredoxin family. Monothiol subfamily.</text>
</comment>
<gene>
    <name evidence="4" type="ORF">BDV95DRAFT_210090</name>
</gene>
<feature type="chain" id="PRO_5028876527" evidence="2">
    <location>
        <begin position="29"/>
        <end position="263"/>
    </location>
</feature>
<dbReference type="GO" id="GO:0034599">
    <property type="term" value="P:cellular response to oxidative stress"/>
    <property type="evidence" value="ECO:0007669"/>
    <property type="project" value="TreeGrafter"/>
</dbReference>
<dbReference type="Gene3D" id="3.40.30.10">
    <property type="entry name" value="Glutaredoxin"/>
    <property type="match status" value="1"/>
</dbReference>
<dbReference type="SUPFAM" id="SSF52833">
    <property type="entry name" value="Thioredoxin-like"/>
    <property type="match status" value="1"/>
</dbReference>
<keyword evidence="5" id="KW-1185">Reference proteome</keyword>
<dbReference type="GO" id="GO:0005796">
    <property type="term" value="C:Golgi lumen"/>
    <property type="evidence" value="ECO:0007669"/>
    <property type="project" value="TreeGrafter"/>
</dbReference>
<feature type="signal peptide" evidence="2">
    <location>
        <begin position="1"/>
        <end position="28"/>
    </location>
</feature>
<name>A0A7C8M2U9_9PLEO</name>
<dbReference type="PANTHER" id="PTHR45694">
    <property type="entry name" value="GLUTAREDOXIN 2"/>
    <property type="match status" value="1"/>
</dbReference>
<comment type="caution">
    <text evidence="4">The sequence shown here is derived from an EMBL/GenBank/DDBJ whole genome shotgun (WGS) entry which is preliminary data.</text>
</comment>
<dbReference type="Proteomes" id="UP000481861">
    <property type="component" value="Unassembled WGS sequence"/>
</dbReference>
<dbReference type="PANTHER" id="PTHR45694:SF5">
    <property type="entry name" value="GLUTAREDOXIN 2"/>
    <property type="match status" value="1"/>
</dbReference>
<proteinExistence type="inferred from homology"/>
<dbReference type="EMBL" id="JAADJZ010000028">
    <property type="protein sequence ID" value="KAF2866419.1"/>
    <property type="molecule type" value="Genomic_DNA"/>
</dbReference>
<dbReference type="InterPro" id="IPR002109">
    <property type="entry name" value="Glutaredoxin"/>
</dbReference>
<dbReference type="AlphaFoldDB" id="A0A7C8M2U9"/>
<evidence type="ECO:0000313" key="5">
    <source>
        <dbReference type="Proteomes" id="UP000481861"/>
    </source>
</evidence>
<dbReference type="InterPro" id="IPR014025">
    <property type="entry name" value="Glutaredoxin_subgr"/>
</dbReference>
<dbReference type="OrthoDB" id="423313at2759"/>